<feature type="compositionally biased region" description="Low complexity" evidence="1">
    <location>
        <begin position="504"/>
        <end position="517"/>
    </location>
</feature>
<evidence type="ECO:0000256" key="1">
    <source>
        <dbReference type="SAM" id="MobiDB-lite"/>
    </source>
</evidence>
<accession>E9HA56</accession>
<gene>
    <name evidence="3" type="ORF">DAPPUDRAFT_327237</name>
</gene>
<keyword evidence="2" id="KW-0472">Membrane</keyword>
<proteinExistence type="predicted"/>
<protein>
    <submittedName>
        <fullName evidence="3">Uncharacterized protein</fullName>
    </submittedName>
</protein>
<keyword evidence="2" id="KW-1133">Transmembrane helix</keyword>
<name>E9HA56_DAPPU</name>
<evidence type="ECO:0000313" key="3">
    <source>
        <dbReference type="EMBL" id="EFX71407.1"/>
    </source>
</evidence>
<feature type="compositionally biased region" description="Basic and acidic residues" evidence="1">
    <location>
        <begin position="537"/>
        <end position="549"/>
    </location>
</feature>
<feature type="transmembrane region" description="Helical" evidence="2">
    <location>
        <begin position="61"/>
        <end position="78"/>
    </location>
</feature>
<feature type="region of interest" description="Disordered" evidence="1">
    <location>
        <begin position="494"/>
        <end position="577"/>
    </location>
</feature>
<dbReference type="Proteomes" id="UP000000305">
    <property type="component" value="Unassembled WGS sequence"/>
</dbReference>
<dbReference type="KEGG" id="dpx:DAPPUDRAFT_327237"/>
<feature type="transmembrane region" description="Helical" evidence="2">
    <location>
        <begin position="20"/>
        <end position="40"/>
    </location>
</feature>
<dbReference type="EMBL" id="GL732610">
    <property type="protein sequence ID" value="EFX71407.1"/>
    <property type="molecule type" value="Genomic_DNA"/>
</dbReference>
<evidence type="ECO:0000256" key="2">
    <source>
        <dbReference type="SAM" id="Phobius"/>
    </source>
</evidence>
<sequence length="577" mass="66718">MQFILKVFEFSNLVGVPLPLYLLFFIVHTVYFLIVGEDLVNPIDWERDPFNEIWKKMRYGKVFLCWALLAALLVDLYTRDHLAMTNMLWVYVYTELPNLLAHVLPSLIRRVIIFRPNGIEILYHHCQLFHSDRNNVTNNNHQIFASSFFVRALKDPGISHLYHKLWLNRGLSKKQKEFQDEIAAQILELSIEEFHRPLPSKAVSRDEIRRSLNNKKLLDVLIKREVSGAKNKKITFNSLYQRFHTDDVESVDEHFQGLLDNEPYCDYGQLSMEQQQLLLIWFKNPIQSSSWNYEANYDADHEIEHETVKNKQNRKLRRKKVKQPIMPKLEGPTDYSLGLIGFLKRIWNRLTGYKRPNRNRMTTNIKPLAKSVNILKPEPRTRPKSDVSSITEPQDTVNEVTKETLNSTIPDPPIAPFEMVNVISSDGLLSATSNDKDAGDNLPKLEFKSKIPIRKPKMVRNRTETRKGPEELQVIPSAGMKPAPVLAAVKSSGDFAPKPFRAKPVPTSSTSYKPPSTMLNKDRPDRRAIKKHLSKPKVIEKPHKNEKPKQFLARPAPPSTYKPTLYPYLGNSRSKRS</sequence>
<dbReference type="InParanoid" id="E9HA56"/>
<dbReference type="HOGENOM" id="CLU_472719_0_0_1"/>
<organism evidence="3 4">
    <name type="scientific">Daphnia pulex</name>
    <name type="common">Water flea</name>
    <dbReference type="NCBI Taxonomy" id="6669"/>
    <lineage>
        <taxon>Eukaryota</taxon>
        <taxon>Metazoa</taxon>
        <taxon>Ecdysozoa</taxon>
        <taxon>Arthropoda</taxon>
        <taxon>Crustacea</taxon>
        <taxon>Branchiopoda</taxon>
        <taxon>Diplostraca</taxon>
        <taxon>Cladocera</taxon>
        <taxon>Anomopoda</taxon>
        <taxon>Daphniidae</taxon>
        <taxon>Daphnia</taxon>
    </lineage>
</organism>
<evidence type="ECO:0000313" key="4">
    <source>
        <dbReference type="Proteomes" id="UP000000305"/>
    </source>
</evidence>
<dbReference type="AlphaFoldDB" id="E9HA56"/>
<reference evidence="3 4" key="1">
    <citation type="journal article" date="2011" name="Science">
        <title>The ecoresponsive genome of Daphnia pulex.</title>
        <authorList>
            <person name="Colbourne J.K."/>
            <person name="Pfrender M.E."/>
            <person name="Gilbert D."/>
            <person name="Thomas W.K."/>
            <person name="Tucker A."/>
            <person name="Oakley T.H."/>
            <person name="Tokishita S."/>
            <person name="Aerts A."/>
            <person name="Arnold G.J."/>
            <person name="Basu M.K."/>
            <person name="Bauer D.J."/>
            <person name="Caceres C.E."/>
            <person name="Carmel L."/>
            <person name="Casola C."/>
            <person name="Choi J.H."/>
            <person name="Detter J.C."/>
            <person name="Dong Q."/>
            <person name="Dusheyko S."/>
            <person name="Eads B.D."/>
            <person name="Frohlich T."/>
            <person name="Geiler-Samerotte K.A."/>
            <person name="Gerlach D."/>
            <person name="Hatcher P."/>
            <person name="Jogdeo S."/>
            <person name="Krijgsveld J."/>
            <person name="Kriventseva E.V."/>
            <person name="Kultz D."/>
            <person name="Laforsch C."/>
            <person name="Lindquist E."/>
            <person name="Lopez J."/>
            <person name="Manak J.R."/>
            <person name="Muller J."/>
            <person name="Pangilinan J."/>
            <person name="Patwardhan R.P."/>
            <person name="Pitluck S."/>
            <person name="Pritham E.J."/>
            <person name="Rechtsteiner A."/>
            <person name="Rho M."/>
            <person name="Rogozin I.B."/>
            <person name="Sakarya O."/>
            <person name="Salamov A."/>
            <person name="Schaack S."/>
            <person name="Shapiro H."/>
            <person name="Shiga Y."/>
            <person name="Skalitzky C."/>
            <person name="Smith Z."/>
            <person name="Souvorov A."/>
            <person name="Sung W."/>
            <person name="Tang Z."/>
            <person name="Tsuchiya D."/>
            <person name="Tu H."/>
            <person name="Vos H."/>
            <person name="Wang M."/>
            <person name="Wolf Y.I."/>
            <person name="Yamagata H."/>
            <person name="Yamada T."/>
            <person name="Ye Y."/>
            <person name="Shaw J.R."/>
            <person name="Andrews J."/>
            <person name="Crease T.J."/>
            <person name="Tang H."/>
            <person name="Lucas S.M."/>
            <person name="Robertson H.M."/>
            <person name="Bork P."/>
            <person name="Koonin E.V."/>
            <person name="Zdobnov E.M."/>
            <person name="Grigoriev I.V."/>
            <person name="Lynch M."/>
            <person name="Boore J.L."/>
        </authorList>
    </citation>
    <scope>NUCLEOTIDE SEQUENCE [LARGE SCALE GENOMIC DNA]</scope>
</reference>
<keyword evidence="2" id="KW-0812">Transmembrane</keyword>
<keyword evidence="4" id="KW-1185">Reference proteome</keyword>